<dbReference type="Gene3D" id="3.30.450.20">
    <property type="entry name" value="PAS domain"/>
    <property type="match status" value="2"/>
</dbReference>
<evidence type="ECO:0000256" key="10">
    <source>
        <dbReference type="ARBA" id="ARBA00023136"/>
    </source>
</evidence>
<accession>A0A1M6DCI8</accession>
<organism evidence="14 15">
    <name type="scientific">Pseudobutyrivibrio xylanivorans DSM 14809</name>
    <dbReference type="NCBI Taxonomy" id="1123012"/>
    <lineage>
        <taxon>Bacteria</taxon>
        <taxon>Bacillati</taxon>
        <taxon>Bacillota</taxon>
        <taxon>Clostridia</taxon>
        <taxon>Lachnospirales</taxon>
        <taxon>Lachnospiraceae</taxon>
        <taxon>Pseudobutyrivibrio</taxon>
    </lineage>
</organism>
<evidence type="ECO:0000256" key="11">
    <source>
        <dbReference type="SAM" id="MobiDB-lite"/>
    </source>
</evidence>
<dbReference type="STRING" id="185007.SAMN02910350_00101"/>
<evidence type="ECO:0000313" key="15">
    <source>
        <dbReference type="Proteomes" id="UP000184185"/>
    </source>
</evidence>
<evidence type="ECO:0000256" key="12">
    <source>
        <dbReference type="SAM" id="Phobius"/>
    </source>
</evidence>
<keyword evidence="9 12" id="KW-1133">Transmembrane helix</keyword>
<dbReference type="AlphaFoldDB" id="A0A1M6DCI8"/>
<evidence type="ECO:0000256" key="5">
    <source>
        <dbReference type="ARBA" id="ARBA00022553"/>
    </source>
</evidence>
<feature type="transmembrane region" description="Helical" evidence="12">
    <location>
        <begin position="16"/>
        <end position="36"/>
    </location>
</feature>
<dbReference type="GO" id="GO:0000155">
    <property type="term" value="F:phosphorelay sensor kinase activity"/>
    <property type="evidence" value="ECO:0007669"/>
    <property type="project" value="TreeGrafter"/>
</dbReference>
<dbReference type="PROSITE" id="PS50885">
    <property type="entry name" value="HAMP"/>
    <property type="match status" value="1"/>
</dbReference>
<dbReference type="OrthoDB" id="9814363at2"/>
<reference evidence="14 15" key="1">
    <citation type="submission" date="2016-11" db="EMBL/GenBank/DDBJ databases">
        <authorList>
            <person name="Jaros S."/>
            <person name="Januszkiewicz K."/>
            <person name="Wedrychowicz H."/>
        </authorList>
    </citation>
    <scope>NUCLEOTIDE SEQUENCE [LARGE SCALE GENOMIC DNA]</scope>
    <source>
        <strain evidence="14 15">DSM 14809</strain>
    </source>
</reference>
<gene>
    <name evidence="14" type="ORF">SAMN02745725_00926</name>
</gene>
<keyword evidence="4" id="KW-1003">Cell membrane</keyword>
<feature type="region of interest" description="Disordered" evidence="11">
    <location>
        <begin position="459"/>
        <end position="483"/>
    </location>
</feature>
<evidence type="ECO:0000259" key="13">
    <source>
        <dbReference type="PROSITE" id="PS50885"/>
    </source>
</evidence>
<dbReference type="SMART" id="SM00304">
    <property type="entry name" value="HAMP"/>
    <property type="match status" value="1"/>
</dbReference>
<keyword evidence="15" id="KW-1185">Reference proteome</keyword>
<dbReference type="InterPro" id="IPR003660">
    <property type="entry name" value="HAMP_dom"/>
</dbReference>
<dbReference type="SUPFAM" id="SSF158472">
    <property type="entry name" value="HAMP domain-like"/>
    <property type="match status" value="1"/>
</dbReference>
<evidence type="ECO:0000256" key="3">
    <source>
        <dbReference type="ARBA" id="ARBA00012438"/>
    </source>
</evidence>
<name>A0A1M6DCI8_PSEXY</name>
<proteinExistence type="predicted"/>
<evidence type="ECO:0000256" key="1">
    <source>
        <dbReference type="ARBA" id="ARBA00000085"/>
    </source>
</evidence>
<dbReference type="PANTHER" id="PTHR45528:SF10">
    <property type="entry name" value="METHYL-ACCEPTING CHEMOTAXIS PROTEIN"/>
    <property type="match status" value="1"/>
</dbReference>
<keyword evidence="7 12" id="KW-0812">Transmembrane</keyword>
<dbReference type="GO" id="GO:0005886">
    <property type="term" value="C:plasma membrane"/>
    <property type="evidence" value="ECO:0007669"/>
    <property type="project" value="UniProtKB-SubCell"/>
</dbReference>
<keyword evidence="6" id="KW-0808">Transferase</keyword>
<keyword evidence="5" id="KW-0597">Phosphoprotein</keyword>
<dbReference type="Proteomes" id="UP000184185">
    <property type="component" value="Unassembled WGS sequence"/>
</dbReference>
<evidence type="ECO:0000256" key="6">
    <source>
        <dbReference type="ARBA" id="ARBA00022679"/>
    </source>
</evidence>
<dbReference type="Gene3D" id="1.10.287.950">
    <property type="entry name" value="Methyl-accepting chemotaxis protein"/>
    <property type="match status" value="1"/>
</dbReference>
<evidence type="ECO:0000256" key="8">
    <source>
        <dbReference type="ARBA" id="ARBA00022777"/>
    </source>
</evidence>
<evidence type="ECO:0000256" key="7">
    <source>
        <dbReference type="ARBA" id="ARBA00022692"/>
    </source>
</evidence>
<dbReference type="InterPro" id="IPR050398">
    <property type="entry name" value="HssS/ArlS-like"/>
</dbReference>
<protein>
    <recommendedName>
        <fullName evidence="3">histidine kinase</fullName>
        <ecNumber evidence="3">2.7.13.3</ecNumber>
    </recommendedName>
</protein>
<keyword evidence="8" id="KW-0418">Kinase</keyword>
<feature type="domain" description="HAMP" evidence="13">
    <location>
        <begin position="311"/>
        <end position="364"/>
    </location>
</feature>
<dbReference type="Pfam" id="PF00672">
    <property type="entry name" value="HAMP"/>
    <property type="match status" value="1"/>
</dbReference>
<evidence type="ECO:0000256" key="4">
    <source>
        <dbReference type="ARBA" id="ARBA00022475"/>
    </source>
</evidence>
<comment type="catalytic activity">
    <reaction evidence="1">
        <text>ATP + protein L-histidine = ADP + protein N-phospho-L-histidine.</text>
        <dbReference type="EC" id="2.7.13.3"/>
    </reaction>
</comment>
<dbReference type="EMBL" id="FQYQ01000004">
    <property type="protein sequence ID" value="SHI70845.1"/>
    <property type="molecule type" value="Genomic_DNA"/>
</dbReference>
<evidence type="ECO:0000313" key="14">
    <source>
        <dbReference type="EMBL" id="SHI70845.1"/>
    </source>
</evidence>
<sequence length="483" mass="53815">MKKNKRTTVRRRITRHVVIAIAITITVMTIVNLIYLSRRIIEQQEMKLELATQMSASEVQNWIRDMSTVTEDMASSLTALGDLNEVTVRAVVDRVALNHPEFYYVYFSDRLGNATMARGVQFVEGVDPRERVWYKTAEALGHTVVIDPYSSASRPDIMMVTVATPVYWGTMLVGVVAVDADIATVQDFINSIDFENGSYGFLLDSKNNIIAHPNADFNPKKGNITSAVDVMPELDDILSTSKQDKYITAPDYTGKRMVYSAQTLEGSRWTVAVAYPESNFLSHVDRGIRISLFVAILCAILAVGDITVTVRRVLKPLGKINPAMQKIVEGDFSTKLNFAEANDEIGDLQDELAVVLEALSKVIDKQAYVLSEMENGNLIVEDIENFPGELNQIAKSVNSIKETFNDIISDIQFSAINLQSYAMGINETTDMDEMRMIFEELSAEANALMDKTSKFITMPGGPKTTDYDSTGAYSSQNDFRDDF</sequence>
<dbReference type="CDD" id="cd06225">
    <property type="entry name" value="HAMP"/>
    <property type="match status" value="1"/>
</dbReference>
<evidence type="ECO:0000256" key="2">
    <source>
        <dbReference type="ARBA" id="ARBA00004651"/>
    </source>
</evidence>
<keyword evidence="10 12" id="KW-0472">Membrane</keyword>
<evidence type="ECO:0000256" key="9">
    <source>
        <dbReference type="ARBA" id="ARBA00022989"/>
    </source>
</evidence>
<feature type="compositionally biased region" description="Polar residues" evidence="11">
    <location>
        <begin position="467"/>
        <end position="477"/>
    </location>
</feature>
<dbReference type="InterPro" id="IPR033479">
    <property type="entry name" value="dCache_1"/>
</dbReference>
<dbReference type="CDD" id="cd12913">
    <property type="entry name" value="PDC1_MCP_like"/>
    <property type="match status" value="1"/>
</dbReference>
<dbReference type="PANTHER" id="PTHR45528">
    <property type="entry name" value="SENSOR HISTIDINE KINASE CPXA"/>
    <property type="match status" value="1"/>
</dbReference>
<dbReference type="CDD" id="cd12912">
    <property type="entry name" value="PDC2_MCP_like"/>
    <property type="match status" value="1"/>
</dbReference>
<comment type="subcellular location">
    <subcellularLocation>
        <location evidence="2">Cell membrane</location>
        <topology evidence="2">Multi-pass membrane protein</topology>
    </subcellularLocation>
</comment>
<dbReference type="RefSeq" id="WP_072913372.1">
    <property type="nucleotide sequence ID" value="NZ_FQYQ01000004.1"/>
</dbReference>
<dbReference type="EC" id="2.7.13.3" evidence="3"/>
<dbReference type="Pfam" id="PF02743">
    <property type="entry name" value="dCache_1"/>
    <property type="match status" value="1"/>
</dbReference>